<dbReference type="InterPro" id="IPR013815">
    <property type="entry name" value="ATP_grasp_subdomain_1"/>
</dbReference>
<dbReference type="AlphaFoldDB" id="A0A101HY42"/>
<keyword evidence="3" id="KW-0067">ATP-binding</keyword>
<dbReference type="EMBL" id="LGGW01000218">
    <property type="protein sequence ID" value="KUK85276.1"/>
    <property type="molecule type" value="Genomic_DNA"/>
</dbReference>
<dbReference type="Gene3D" id="3.30.1490.20">
    <property type="entry name" value="ATP-grasp fold, A domain"/>
    <property type="match status" value="1"/>
</dbReference>
<accession>A0A101HY42</accession>
<proteinExistence type="inferred from homology"/>
<dbReference type="Gene3D" id="3.30.470.20">
    <property type="entry name" value="ATP-grasp fold, B domain"/>
    <property type="match status" value="1"/>
</dbReference>
<keyword evidence="3" id="KW-0547">Nucleotide-binding</keyword>
<reference evidence="6" key="1">
    <citation type="journal article" date="2015" name="MBio">
        <title>Genome-Resolved Metagenomic Analysis Reveals Roles for Candidate Phyla and Other Microbial Community Members in Biogeochemical Transformations in Oil Reservoirs.</title>
        <authorList>
            <person name="Hu P."/>
            <person name="Tom L."/>
            <person name="Singh A."/>
            <person name="Thomas B.C."/>
            <person name="Baker B.J."/>
            <person name="Piceno Y.M."/>
            <person name="Andersen G.L."/>
            <person name="Banfield J.F."/>
        </authorList>
    </citation>
    <scope>NUCLEOTIDE SEQUENCE [LARGE SCALE GENOMIC DNA]</scope>
</reference>
<evidence type="ECO:0000256" key="2">
    <source>
        <dbReference type="ARBA" id="ARBA00022598"/>
    </source>
</evidence>
<dbReference type="GO" id="GO:0005524">
    <property type="term" value="F:ATP binding"/>
    <property type="evidence" value="ECO:0007669"/>
    <property type="project" value="UniProtKB-UniRule"/>
</dbReference>
<dbReference type="GO" id="GO:0046872">
    <property type="term" value="F:metal ion binding"/>
    <property type="evidence" value="ECO:0007669"/>
    <property type="project" value="InterPro"/>
</dbReference>
<dbReference type="PROSITE" id="PS50975">
    <property type="entry name" value="ATP_GRASP"/>
    <property type="match status" value="1"/>
</dbReference>
<dbReference type="InterPro" id="IPR011095">
    <property type="entry name" value="Dala_Dala_lig_C"/>
</dbReference>
<dbReference type="PATRIC" id="fig|1236046.5.peg.1767"/>
<comment type="caution">
    <text evidence="5">The sequence shown here is derived from an EMBL/GenBank/DDBJ whole genome shotgun (WGS) entry which is preliminary data.</text>
</comment>
<evidence type="ECO:0000256" key="1">
    <source>
        <dbReference type="ARBA" id="ARBA00010871"/>
    </source>
</evidence>
<evidence type="ECO:0000313" key="5">
    <source>
        <dbReference type="EMBL" id="KUK85276.1"/>
    </source>
</evidence>
<dbReference type="InterPro" id="IPR011761">
    <property type="entry name" value="ATP-grasp"/>
</dbReference>
<evidence type="ECO:0000256" key="3">
    <source>
        <dbReference type="PROSITE-ProRule" id="PRU00409"/>
    </source>
</evidence>
<keyword evidence="2 5" id="KW-0436">Ligase</keyword>
<dbReference type="PANTHER" id="PTHR23132:SF23">
    <property type="entry name" value="D-ALANINE--D-ALANINE LIGASE B"/>
    <property type="match status" value="1"/>
</dbReference>
<comment type="similarity">
    <text evidence="1">Belongs to the D-alanine--D-alanine ligase family.</text>
</comment>
<evidence type="ECO:0000313" key="6">
    <source>
        <dbReference type="Proteomes" id="UP000055014"/>
    </source>
</evidence>
<gene>
    <name evidence="5" type="ORF">XE02_1555</name>
</gene>
<evidence type="ECO:0000259" key="4">
    <source>
        <dbReference type="PROSITE" id="PS50975"/>
    </source>
</evidence>
<sequence>MRITVVHDTPLDFHHQEMVNSVVNSLEKGFEVDSRPFEIDTVGRLRGTDLVFNLTTDMGNVERQVHLPAVLDLLGVPFTGSGTTANALCINKTLTKLIMKAYGISTPEFFSVRPGDTADNLPFRPAIVKPVKEGGAKGIWKDSVVESVDDMQKAVSRIHENFEQAALVERFIEGREFTVGIVGSEVLPIMEIDFSSLPDHLETFYSYRVKQFHGDETNYICPAKISQRKETAISELSMRIFEVLDLKDYCRIDFKIDEEGKIYFLEVNSLPLLVPDYSDIVKMAEGKGWSYGDLINRIVASAINRYRIGEENGSL</sequence>
<dbReference type="PANTHER" id="PTHR23132">
    <property type="entry name" value="D-ALANINE--D-ALANINE LIGASE"/>
    <property type="match status" value="1"/>
</dbReference>
<protein>
    <submittedName>
        <fullName evidence="5">ATP-grasp enzyme, D-alanine-D-alanine ligase</fullName>
    </submittedName>
</protein>
<dbReference type="SUPFAM" id="SSF56059">
    <property type="entry name" value="Glutathione synthetase ATP-binding domain-like"/>
    <property type="match status" value="1"/>
</dbReference>
<feature type="domain" description="ATP-grasp" evidence="4">
    <location>
        <begin position="96"/>
        <end position="300"/>
    </location>
</feature>
<dbReference type="Pfam" id="PF07478">
    <property type="entry name" value="Dala_Dala_lig_C"/>
    <property type="match status" value="1"/>
</dbReference>
<organism evidence="5 6">
    <name type="scientific">Mesotoga infera</name>
    <dbReference type="NCBI Taxonomy" id="1236046"/>
    <lineage>
        <taxon>Bacteria</taxon>
        <taxon>Thermotogati</taxon>
        <taxon>Thermotogota</taxon>
        <taxon>Thermotogae</taxon>
        <taxon>Kosmotogales</taxon>
        <taxon>Kosmotogaceae</taxon>
        <taxon>Mesotoga</taxon>
    </lineage>
</organism>
<dbReference type="Proteomes" id="UP000055014">
    <property type="component" value="Unassembled WGS sequence"/>
</dbReference>
<name>A0A101HY42_9BACT</name>
<dbReference type="GO" id="GO:0008716">
    <property type="term" value="F:D-alanine-D-alanine ligase activity"/>
    <property type="evidence" value="ECO:0007669"/>
    <property type="project" value="InterPro"/>
</dbReference>